<dbReference type="EMBL" id="CAJMWS010000137">
    <property type="protein sequence ID" value="CAE6370994.1"/>
    <property type="molecule type" value="Genomic_DNA"/>
</dbReference>
<evidence type="ECO:0000256" key="1">
    <source>
        <dbReference type="SAM" id="Phobius"/>
    </source>
</evidence>
<name>A0A8H2WDD9_9AGAM</name>
<accession>A0A8H2WDD9</accession>
<keyword evidence="1" id="KW-0812">Transmembrane</keyword>
<gene>
    <name evidence="2" type="ORF">RDB_LOCUS26072</name>
</gene>
<comment type="caution">
    <text evidence="2">The sequence shown here is derived from an EMBL/GenBank/DDBJ whole genome shotgun (WGS) entry which is preliminary data.</text>
</comment>
<evidence type="ECO:0000313" key="3">
    <source>
        <dbReference type="Proteomes" id="UP000663846"/>
    </source>
</evidence>
<sequence length="101" mass="10859">MSEKVDYIPLSHETHNYVPPQTKEKTNSLARVARILGVAAITLLGVHAVFPSSDFSHLGRAAGCGGHRKLIHDSKLKLPAHYSLPSGDKIPSVAFGATIDF</sequence>
<reference evidence="2" key="1">
    <citation type="submission" date="2021-01" db="EMBL/GenBank/DDBJ databases">
        <authorList>
            <person name="Kaushik A."/>
        </authorList>
    </citation>
    <scope>NUCLEOTIDE SEQUENCE</scope>
    <source>
        <strain evidence="2">AG1-1C</strain>
    </source>
</reference>
<evidence type="ECO:0000313" key="2">
    <source>
        <dbReference type="EMBL" id="CAE6370994.1"/>
    </source>
</evidence>
<dbReference type="Proteomes" id="UP000663846">
    <property type="component" value="Unassembled WGS sequence"/>
</dbReference>
<proteinExistence type="predicted"/>
<protein>
    <submittedName>
        <fullName evidence="2">Uncharacterized protein</fullName>
    </submittedName>
</protein>
<feature type="transmembrane region" description="Helical" evidence="1">
    <location>
        <begin position="32"/>
        <end position="50"/>
    </location>
</feature>
<keyword evidence="1" id="KW-0472">Membrane</keyword>
<keyword evidence="1" id="KW-1133">Transmembrane helix</keyword>
<dbReference type="AlphaFoldDB" id="A0A8H2WDD9"/>
<organism evidence="2 3">
    <name type="scientific">Rhizoctonia solani</name>
    <dbReference type="NCBI Taxonomy" id="456999"/>
    <lineage>
        <taxon>Eukaryota</taxon>
        <taxon>Fungi</taxon>
        <taxon>Dikarya</taxon>
        <taxon>Basidiomycota</taxon>
        <taxon>Agaricomycotina</taxon>
        <taxon>Agaricomycetes</taxon>
        <taxon>Cantharellales</taxon>
        <taxon>Ceratobasidiaceae</taxon>
        <taxon>Rhizoctonia</taxon>
    </lineage>
</organism>